<dbReference type="InterPro" id="IPR018389">
    <property type="entry name" value="DctP_fam"/>
</dbReference>
<dbReference type="Proteomes" id="UP000431080">
    <property type="component" value="Unassembled WGS sequence"/>
</dbReference>
<evidence type="ECO:0000256" key="4">
    <source>
        <dbReference type="SAM" id="SignalP"/>
    </source>
</evidence>
<dbReference type="AlphaFoldDB" id="A0A6I2FAK0"/>
<keyword evidence="6" id="KW-1185">Reference proteome</keyword>
<dbReference type="PANTHER" id="PTHR33376:SF7">
    <property type="entry name" value="C4-DICARBOXYLATE-BINDING PROTEIN DCTB"/>
    <property type="match status" value="1"/>
</dbReference>
<evidence type="ECO:0000256" key="3">
    <source>
        <dbReference type="ARBA" id="ARBA00022729"/>
    </source>
</evidence>
<dbReference type="CDD" id="cd13671">
    <property type="entry name" value="PBP2_TRAP_SBP_like_3"/>
    <property type="match status" value="1"/>
</dbReference>
<dbReference type="NCBIfam" id="NF037995">
    <property type="entry name" value="TRAP_S1"/>
    <property type="match status" value="1"/>
</dbReference>
<feature type="signal peptide" evidence="4">
    <location>
        <begin position="1"/>
        <end position="25"/>
    </location>
</feature>
<evidence type="ECO:0000256" key="1">
    <source>
        <dbReference type="ARBA" id="ARBA00009023"/>
    </source>
</evidence>
<organism evidence="5 6">
    <name type="scientific">Agromyces agglutinans</name>
    <dbReference type="NCBI Taxonomy" id="2662258"/>
    <lineage>
        <taxon>Bacteria</taxon>
        <taxon>Bacillati</taxon>
        <taxon>Actinomycetota</taxon>
        <taxon>Actinomycetes</taxon>
        <taxon>Micrococcales</taxon>
        <taxon>Microbacteriaceae</taxon>
        <taxon>Agromyces</taxon>
    </lineage>
</organism>
<dbReference type="EMBL" id="WJIF01000002">
    <property type="protein sequence ID" value="MRG58983.1"/>
    <property type="molecule type" value="Genomic_DNA"/>
</dbReference>
<evidence type="ECO:0000256" key="2">
    <source>
        <dbReference type="ARBA" id="ARBA00022448"/>
    </source>
</evidence>
<dbReference type="RefSeq" id="WP_153683471.1">
    <property type="nucleotide sequence ID" value="NZ_WJIF01000002.1"/>
</dbReference>
<keyword evidence="3 4" id="KW-0732">Signal</keyword>
<name>A0A6I2FAK0_9MICO</name>
<dbReference type="GO" id="GO:0030288">
    <property type="term" value="C:outer membrane-bounded periplasmic space"/>
    <property type="evidence" value="ECO:0007669"/>
    <property type="project" value="InterPro"/>
</dbReference>
<dbReference type="PANTHER" id="PTHR33376">
    <property type="match status" value="1"/>
</dbReference>
<dbReference type="Pfam" id="PF03480">
    <property type="entry name" value="DctP"/>
    <property type="match status" value="1"/>
</dbReference>
<dbReference type="NCBIfam" id="TIGR00787">
    <property type="entry name" value="dctP"/>
    <property type="match status" value="1"/>
</dbReference>
<dbReference type="Gene3D" id="3.40.190.170">
    <property type="entry name" value="Bacterial extracellular solute-binding protein, family 7"/>
    <property type="match status" value="1"/>
</dbReference>
<evidence type="ECO:0000313" key="5">
    <source>
        <dbReference type="EMBL" id="MRG58983.1"/>
    </source>
</evidence>
<dbReference type="PIRSF" id="PIRSF006470">
    <property type="entry name" value="DctB"/>
    <property type="match status" value="1"/>
</dbReference>
<dbReference type="PROSITE" id="PS51257">
    <property type="entry name" value="PROKAR_LIPOPROTEIN"/>
    <property type="match status" value="1"/>
</dbReference>
<dbReference type="InterPro" id="IPR004682">
    <property type="entry name" value="TRAP_DctP"/>
</dbReference>
<feature type="chain" id="PRO_5038765474" evidence="4">
    <location>
        <begin position="26"/>
        <end position="340"/>
    </location>
</feature>
<reference evidence="5 6" key="1">
    <citation type="submission" date="2019-10" db="EMBL/GenBank/DDBJ databases">
        <authorList>
            <person name="Nie G."/>
            <person name="Ming H."/>
            <person name="Yi B."/>
        </authorList>
    </citation>
    <scope>NUCLEOTIDE SEQUENCE [LARGE SCALE GENOMIC DNA]</scope>
    <source>
        <strain evidence="5 6">CFH 90414</strain>
    </source>
</reference>
<keyword evidence="2" id="KW-0813">Transport</keyword>
<proteinExistence type="inferred from homology"/>
<dbReference type="GO" id="GO:0055085">
    <property type="term" value="P:transmembrane transport"/>
    <property type="evidence" value="ECO:0007669"/>
    <property type="project" value="InterPro"/>
</dbReference>
<comment type="similarity">
    <text evidence="1">Belongs to the bacterial solute-binding protein 7 family.</text>
</comment>
<protein>
    <submittedName>
        <fullName evidence="5">DctP family TRAP transporter solute-binding subunit</fullName>
    </submittedName>
</protein>
<sequence length="340" mass="36584">MHKRVLAVATASVMAIGLAACSSGAGEAAGESDEGSGEKRVFKVAFNQNAAHPQAQAILALSDELEAQTDGQYSLELYPDATLGTQEATIEQIQSGTIDFAFVAGSLLESFSSDVAVVNLPYIYESPEHQMEVLNDDAIVGDLYDSLLEDDIKVLAAAHAGVRNMYTDKPIESPDDLAGYKIRVIGSDTNVRMMELMGGSAAPMAMGEVYTAIQSGVIDGAENNEVTYFDVSHYEVAPFYSATKHLMLPDFFIASPKTWDSLDEETRELFEELLDGAVEDVLHNFAVAAEEAQEKAEDGGAEFVDADAEAFREAVLPLHEEVVTTSAMEEIYDAIESARG</sequence>
<evidence type="ECO:0000313" key="6">
    <source>
        <dbReference type="Proteomes" id="UP000431080"/>
    </source>
</evidence>
<dbReference type="InterPro" id="IPR038404">
    <property type="entry name" value="TRAP_DctP_sf"/>
</dbReference>
<accession>A0A6I2FAK0</accession>
<comment type="caution">
    <text evidence="5">The sequence shown here is derived from an EMBL/GenBank/DDBJ whole genome shotgun (WGS) entry which is preliminary data.</text>
</comment>
<gene>
    <name evidence="5" type="ORF">GE115_03745</name>
</gene>